<evidence type="ECO:0000256" key="10">
    <source>
        <dbReference type="ARBA" id="ARBA00022827"/>
    </source>
</evidence>
<keyword evidence="9" id="KW-0285">Flavoprotein</keyword>
<keyword evidence="16" id="KW-0131">Cell cycle</keyword>
<dbReference type="InterPro" id="IPR036635">
    <property type="entry name" value="MurB_C_sf"/>
</dbReference>
<dbReference type="InterPro" id="IPR016166">
    <property type="entry name" value="FAD-bd_PCMH"/>
</dbReference>
<evidence type="ECO:0000313" key="20">
    <source>
        <dbReference type="EMBL" id="CAL4073773.1"/>
    </source>
</evidence>
<dbReference type="NCBIfam" id="NF000755">
    <property type="entry name" value="PRK00046.1"/>
    <property type="match status" value="1"/>
</dbReference>
<keyword evidence="12" id="KW-0133">Cell shape</keyword>
<evidence type="ECO:0000256" key="4">
    <source>
        <dbReference type="ARBA" id="ARBA00004496"/>
    </source>
</evidence>
<dbReference type="EC" id="1.3.1.98" evidence="6"/>
<dbReference type="InterPro" id="IPR016167">
    <property type="entry name" value="FAD-bd_PCMH_sub1"/>
</dbReference>
<gene>
    <name evidence="20" type="ORF">MNOR_LOCUS9260</name>
</gene>
<dbReference type="GO" id="GO:0008360">
    <property type="term" value="P:regulation of cell shape"/>
    <property type="evidence" value="ECO:0007669"/>
    <property type="project" value="UniProtKB-KW"/>
</dbReference>
<comment type="catalytic activity">
    <reaction evidence="18">
        <text>UDP-N-acetyl-alpha-D-muramate + NADP(+) = UDP-N-acetyl-3-O-(1-carboxyvinyl)-alpha-D-glucosamine + NADPH + H(+)</text>
        <dbReference type="Rhea" id="RHEA:12248"/>
        <dbReference type="ChEBI" id="CHEBI:15378"/>
        <dbReference type="ChEBI" id="CHEBI:57783"/>
        <dbReference type="ChEBI" id="CHEBI:58349"/>
        <dbReference type="ChEBI" id="CHEBI:68483"/>
        <dbReference type="ChEBI" id="CHEBI:70757"/>
        <dbReference type="EC" id="1.3.1.98"/>
    </reaction>
</comment>
<feature type="domain" description="FAD-binding PCMH-type" evidence="19">
    <location>
        <begin position="18"/>
        <end position="190"/>
    </location>
</feature>
<evidence type="ECO:0000256" key="6">
    <source>
        <dbReference type="ARBA" id="ARBA00012518"/>
    </source>
</evidence>
<feature type="non-terminal residue" evidence="20">
    <location>
        <position position="332"/>
    </location>
</feature>
<evidence type="ECO:0000256" key="13">
    <source>
        <dbReference type="ARBA" id="ARBA00022984"/>
    </source>
</evidence>
<sequence length="332" mass="37260">MYINIHKDHSLKNYNTFKVDVKAKYFGQFSSELHLRTLLNNNVFKNENILVLGEGSNILFTHDYEGLLLVNCIKGIHITKEDVDSVYVDVGSGEIWQDFVQWSIDRNLSGVENLVLIPGTVGASPVQNIGAYGCEVKEVITHLQYVDIDTGEKLILNNVDCEFSYRNSIFKHKLKGKVIITKVSFKLSKKANNIITYGTIKQELDVLFGKELYSGDILPTLIARAITNIRTRKLPNPKIVGNGGSFFKNVCIPTYQFNDLMLKYPQIVGYTVNENITKVSTGSLIEQAGWKGYRKGDAGVWPDNCMVMVNFGNATGKEIFQLAQDIKASVME</sequence>
<dbReference type="Gene3D" id="3.90.78.10">
    <property type="entry name" value="UDP-N-acetylenolpyruvoylglucosamine reductase, C-terminal domain"/>
    <property type="match status" value="1"/>
</dbReference>
<evidence type="ECO:0000256" key="1">
    <source>
        <dbReference type="ARBA" id="ARBA00001974"/>
    </source>
</evidence>
<keyword evidence="7" id="KW-0963">Cytoplasm</keyword>
<keyword evidence="14" id="KW-0560">Oxidoreductase</keyword>
<keyword evidence="13" id="KW-0573">Peptidoglycan synthesis</keyword>
<dbReference type="InterPro" id="IPR036318">
    <property type="entry name" value="FAD-bd_PCMH-like_sf"/>
</dbReference>
<dbReference type="SUPFAM" id="SSF56176">
    <property type="entry name" value="FAD-binding/transporter-associated domain-like"/>
    <property type="match status" value="1"/>
</dbReference>
<evidence type="ECO:0000256" key="17">
    <source>
        <dbReference type="ARBA" id="ARBA00023316"/>
    </source>
</evidence>
<dbReference type="Pfam" id="PF02873">
    <property type="entry name" value="MurB_C"/>
    <property type="match status" value="1"/>
</dbReference>
<proteinExistence type="inferred from homology"/>
<dbReference type="Pfam" id="PF01565">
    <property type="entry name" value="FAD_binding_4"/>
    <property type="match status" value="1"/>
</dbReference>
<reference evidence="20 21" key="1">
    <citation type="submission" date="2024-05" db="EMBL/GenBank/DDBJ databases">
        <authorList>
            <person name="Wallberg A."/>
        </authorList>
    </citation>
    <scope>NUCLEOTIDE SEQUENCE [LARGE SCALE GENOMIC DNA]</scope>
</reference>
<evidence type="ECO:0000313" key="21">
    <source>
        <dbReference type="Proteomes" id="UP001497623"/>
    </source>
</evidence>
<dbReference type="Gene3D" id="3.30.43.10">
    <property type="entry name" value="Uridine Diphospho-n-acetylenolpyruvylglucosamine Reductase, domain 2"/>
    <property type="match status" value="1"/>
</dbReference>
<keyword evidence="17" id="KW-0961">Cell wall biogenesis/degradation</keyword>
<dbReference type="EMBL" id="CAXKWB010004454">
    <property type="protein sequence ID" value="CAL4073773.1"/>
    <property type="molecule type" value="Genomic_DNA"/>
</dbReference>
<evidence type="ECO:0000256" key="15">
    <source>
        <dbReference type="ARBA" id="ARBA00023140"/>
    </source>
</evidence>
<dbReference type="InterPro" id="IPR011601">
    <property type="entry name" value="MurB_C"/>
</dbReference>
<comment type="pathway">
    <text evidence="5">Cell wall biogenesis; peptidoglycan biosynthesis.</text>
</comment>
<keyword evidence="15" id="KW-0576">Peroxisome</keyword>
<evidence type="ECO:0000256" key="12">
    <source>
        <dbReference type="ARBA" id="ARBA00022960"/>
    </source>
</evidence>
<dbReference type="PANTHER" id="PTHR21071">
    <property type="entry name" value="UDP-N-ACETYLENOLPYRUVOYLGLUCOSAMINE REDUCTASE"/>
    <property type="match status" value="1"/>
</dbReference>
<dbReference type="Gene3D" id="3.30.465.10">
    <property type="match status" value="1"/>
</dbReference>
<dbReference type="Proteomes" id="UP001497623">
    <property type="component" value="Unassembled WGS sequence"/>
</dbReference>
<dbReference type="HAMAP" id="MF_00037">
    <property type="entry name" value="MurB"/>
    <property type="match status" value="1"/>
</dbReference>
<keyword evidence="11" id="KW-0521">NADP</keyword>
<protein>
    <recommendedName>
        <fullName evidence="6">UDP-N-acetylmuramate dehydrogenase</fullName>
        <ecNumber evidence="6">1.3.1.98</ecNumber>
    </recommendedName>
</protein>
<dbReference type="InterPro" id="IPR016169">
    <property type="entry name" value="FAD-bd_PCMH_sub2"/>
</dbReference>
<dbReference type="NCBIfam" id="TIGR00179">
    <property type="entry name" value="murB"/>
    <property type="match status" value="1"/>
</dbReference>
<comment type="cofactor">
    <cofactor evidence="1">
        <name>FAD</name>
        <dbReference type="ChEBI" id="CHEBI:57692"/>
    </cofactor>
</comment>
<dbReference type="SUPFAM" id="SSF56194">
    <property type="entry name" value="Uridine diphospho-N-Acetylenolpyruvylglucosamine reductase, MurB, C-terminal domain"/>
    <property type="match status" value="1"/>
</dbReference>
<keyword evidence="8" id="KW-0132">Cell division</keyword>
<evidence type="ECO:0000256" key="9">
    <source>
        <dbReference type="ARBA" id="ARBA00022630"/>
    </source>
</evidence>
<evidence type="ECO:0000259" key="19">
    <source>
        <dbReference type="PROSITE" id="PS51387"/>
    </source>
</evidence>
<comment type="caution">
    <text evidence="20">The sequence shown here is derived from an EMBL/GenBank/DDBJ whole genome shotgun (WGS) entry which is preliminary data.</text>
</comment>
<evidence type="ECO:0000256" key="5">
    <source>
        <dbReference type="ARBA" id="ARBA00004752"/>
    </source>
</evidence>
<evidence type="ECO:0000256" key="18">
    <source>
        <dbReference type="ARBA" id="ARBA00048914"/>
    </source>
</evidence>
<evidence type="ECO:0000256" key="11">
    <source>
        <dbReference type="ARBA" id="ARBA00022857"/>
    </source>
</evidence>
<keyword evidence="10" id="KW-0274">FAD</keyword>
<evidence type="ECO:0000256" key="3">
    <source>
        <dbReference type="ARBA" id="ARBA00004275"/>
    </source>
</evidence>
<evidence type="ECO:0000256" key="8">
    <source>
        <dbReference type="ARBA" id="ARBA00022618"/>
    </source>
</evidence>
<accession>A0AAV2Q6S3</accession>
<dbReference type="GO" id="GO:0071949">
    <property type="term" value="F:FAD binding"/>
    <property type="evidence" value="ECO:0007669"/>
    <property type="project" value="InterPro"/>
</dbReference>
<dbReference type="InterPro" id="IPR003170">
    <property type="entry name" value="MurB"/>
</dbReference>
<organism evidence="20 21">
    <name type="scientific">Meganyctiphanes norvegica</name>
    <name type="common">Northern krill</name>
    <name type="synonym">Thysanopoda norvegica</name>
    <dbReference type="NCBI Taxonomy" id="48144"/>
    <lineage>
        <taxon>Eukaryota</taxon>
        <taxon>Metazoa</taxon>
        <taxon>Ecdysozoa</taxon>
        <taxon>Arthropoda</taxon>
        <taxon>Crustacea</taxon>
        <taxon>Multicrustacea</taxon>
        <taxon>Malacostraca</taxon>
        <taxon>Eumalacostraca</taxon>
        <taxon>Eucarida</taxon>
        <taxon>Euphausiacea</taxon>
        <taxon>Euphausiidae</taxon>
        <taxon>Meganyctiphanes</taxon>
    </lineage>
</organism>
<dbReference type="PANTHER" id="PTHR21071:SF4">
    <property type="entry name" value="UDP-N-ACETYLENOLPYRUVOYLGLUCOSAMINE REDUCTASE"/>
    <property type="match status" value="1"/>
</dbReference>
<dbReference type="InterPro" id="IPR006094">
    <property type="entry name" value="Oxid_FAD_bind_N"/>
</dbReference>
<comment type="subcellular location">
    <subcellularLocation>
        <location evidence="4">Cytoplasm</location>
    </subcellularLocation>
    <subcellularLocation>
        <location evidence="3">Peroxisome</location>
    </subcellularLocation>
</comment>
<comment type="function">
    <text evidence="2">Cell wall formation.</text>
</comment>
<evidence type="ECO:0000256" key="14">
    <source>
        <dbReference type="ARBA" id="ARBA00023002"/>
    </source>
</evidence>
<dbReference type="GO" id="GO:0071555">
    <property type="term" value="P:cell wall organization"/>
    <property type="evidence" value="ECO:0007669"/>
    <property type="project" value="UniProtKB-KW"/>
</dbReference>
<dbReference type="GO" id="GO:0008762">
    <property type="term" value="F:UDP-N-acetylmuramate dehydrogenase activity"/>
    <property type="evidence" value="ECO:0007669"/>
    <property type="project" value="UniProtKB-EC"/>
</dbReference>
<dbReference type="PROSITE" id="PS51387">
    <property type="entry name" value="FAD_PCMH"/>
    <property type="match status" value="1"/>
</dbReference>
<dbReference type="GO" id="GO:0005777">
    <property type="term" value="C:peroxisome"/>
    <property type="evidence" value="ECO:0007669"/>
    <property type="project" value="UniProtKB-SubCell"/>
</dbReference>
<evidence type="ECO:0000256" key="16">
    <source>
        <dbReference type="ARBA" id="ARBA00023306"/>
    </source>
</evidence>
<dbReference type="AlphaFoldDB" id="A0AAV2Q6S3"/>
<evidence type="ECO:0000256" key="7">
    <source>
        <dbReference type="ARBA" id="ARBA00022490"/>
    </source>
</evidence>
<dbReference type="GO" id="GO:0051301">
    <property type="term" value="P:cell division"/>
    <property type="evidence" value="ECO:0007669"/>
    <property type="project" value="UniProtKB-KW"/>
</dbReference>
<evidence type="ECO:0000256" key="2">
    <source>
        <dbReference type="ARBA" id="ARBA00003921"/>
    </source>
</evidence>
<name>A0AAV2Q6S3_MEGNR</name>
<dbReference type="GO" id="GO:0005829">
    <property type="term" value="C:cytosol"/>
    <property type="evidence" value="ECO:0007669"/>
    <property type="project" value="TreeGrafter"/>
</dbReference>
<keyword evidence="21" id="KW-1185">Reference proteome</keyword>